<dbReference type="SUPFAM" id="SSF48498">
    <property type="entry name" value="Tetracyclin repressor-like, C-terminal domain"/>
    <property type="match status" value="1"/>
</dbReference>
<dbReference type="Pfam" id="PF00440">
    <property type="entry name" value="TetR_N"/>
    <property type="match status" value="1"/>
</dbReference>
<organism evidence="4 5">
    <name type="scientific">Pusillimonas noertemannii</name>
    <dbReference type="NCBI Taxonomy" id="305977"/>
    <lineage>
        <taxon>Bacteria</taxon>
        <taxon>Pseudomonadati</taxon>
        <taxon>Pseudomonadota</taxon>
        <taxon>Betaproteobacteria</taxon>
        <taxon>Burkholderiales</taxon>
        <taxon>Alcaligenaceae</taxon>
        <taxon>Pusillimonas</taxon>
    </lineage>
</organism>
<feature type="domain" description="HTH tetR-type" evidence="3">
    <location>
        <begin position="10"/>
        <end position="70"/>
    </location>
</feature>
<sequence>MARPKALDYEVRKQDILRAAAVMFAKKGYNETLLDDIAEQCGIGKSSLYHYHRSKHAILYGLIKWKIEDLAWKVDAAVEAAGTPEEQFHAMTATLVNEYLRVPEEITVLLTMPRHLNAAAKSSISQIQHRIINRMVLLVQALRPDVEITRKKLTAMAMLYFGMTNWIHVWYRPSGSINASELAGMIVRIFLDGINGMKQDQLS</sequence>
<dbReference type="EMBL" id="QEKO01000012">
    <property type="protein sequence ID" value="PVY60191.1"/>
    <property type="molecule type" value="Genomic_DNA"/>
</dbReference>
<dbReference type="SUPFAM" id="SSF46689">
    <property type="entry name" value="Homeodomain-like"/>
    <property type="match status" value="1"/>
</dbReference>
<evidence type="ECO:0000256" key="1">
    <source>
        <dbReference type="ARBA" id="ARBA00023125"/>
    </source>
</evidence>
<dbReference type="PANTHER" id="PTHR30055">
    <property type="entry name" value="HTH-TYPE TRANSCRIPTIONAL REGULATOR RUTR"/>
    <property type="match status" value="1"/>
</dbReference>
<name>A0A2U1CH24_9BURK</name>
<protein>
    <submittedName>
        <fullName evidence="4">TetR family transcriptional regulator</fullName>
    </submittedName>
</protein>
<dbReference type="GO" id="GO:0003700">
    <property type="term" value="F:DNA-binding transcription factor activity"/>
    <property type="evidence" value="ECO:0007669"/>
    <property type="project" value="TreeGrafter"/>
</dbReference>
<accession>A0A2U1CH24</accession>
<dbReference type="InterPro" id="IPR036271">
    <property type="entry name" value="Tet_transcr_reg_TetR-rel_C_sf"/>
</dbReference>
<dbReference type="Proteomes" id="UP000246145">
    <property type="component" value="Unassembled WGS sequence"/>
</dbReference>
<reference evidence="4 5" key="1">
    <citation type="submission" date="2018-04" db="EMBL/GenBank/DDBJ databases">
        <title>Genomic Encyclopedia of Type Strains, Phase IV (KMG-IV): sequencing the most valuable type-strain genomes for metagenomic binning, comparative biology and taxonomic classification.</title>
        <authorList>
            <person name="Goeker M."/>
        </authorList>
    </citation>
    <scope>NUCLEOTIDE SEQUENCE [LARGE SCALE GENOMIC DNA]</scope>
    <source>
        <strain evidence="4 5">DSM 10065</strain>
    </source>
</reference>
<evidence type="ECO:0000256" key="2">
    <source>
        <dbReference type="PROSITE-ProRule" id="PRU00335"/>
    </source>
</evidence>
<proteinExistence type="predicted"/>
<evidence type="ECO:0000313" key="5">
    <source>
        <dbReference type="Proteomes" id="UP000246145"/>
    </source>
</evidence>
<dbReference type="Pfam" id="PF17932">
    <property type="entry name" value="TetR_C_24"/>
    <property type="match status" value="1"/>
</dbReference>
<dbReference type="InterPro" id="IPR050109">
    <property type="entry name" value="HTH-type_TetR-like_transc_reg"/>
</dbReference>
<dbReference type="InterPro" id="IPR009057">
    <property type="entry name" value="Homeodomain-like_sf"/>
</dbReference>
<dbReference type="RefSeq" id="WP_017524591.1">
    <property type="nucleotide sequence ID" value="NZ_JACCEX010000002.1"/>
</dbReference>
<dbReference type="OrthoDB" id="5293556at2"/>
<dbReference type="Gene3D" id="1.10.357.10">
    <property type="entry name" value="Tetracycline Repressor, domain 2"/>
    <property type="match status" value="1"/>
</dbReference>
<dbReference type="STRING" id="1231391.GCA_000308195_02237"/>
<feature type="DNA-binding region" description="H-T-H motif" evidence="2">
    <location>
        <begin position="33"/>
        <end position="52"/>
    </location>
</feature>
<dbReference type="GO" id="GO:0000976">
    <property type="term" value="F:transcription cis-regulatory region binding"/>
    <property type="evidence" value="ECO:0007669"/>
    <property type="project" value="TreeGrafter"/>
</dbReference>
<evidence type="ECO:0000313" key="4">
    <source>
        <dbReference type="EMBL" id="PVY60191.1"/>
    </source>
</evidence>
<gene>
    <name evidence="4" type="ORF">C7440_3905</name>
</gene>
<dbReference type="Gene3D" id="1.10.10.60">
    <property type="entry name" value="Homeodomain-like"/>
    <property type="match status" value="1"/>
</dbReference>
<evidence type="ECO:0000259" key="3">
    <source>
        <dbReference type="PROSITE" id="PS50977"/>
    </source>
</evidence>
<dbReference type="PRINTS" id="PR00455">
    <property type="entry name" value="HTHTETR"/>
</dbReference>
<keyword evidence="5" id="KW-1185">Reference proteome</keyword>
<dbReference type="PROSITE" id="PS50977">
    <property type="entry name" value="HTH_TETR_2"/>
    <property type="match status" value="1"/>
</dbReference>
<dbReference type="PANTHER" id="PTHR30055:SF226">
    <property type="entry name" value="HTH-TYPE TRANSCRIPTIONAL REGULATOR PKSA"/>
    <property type="match status" value="1"/>
</dbReference>
<comment type="caution">
    <text evidence="4">The sequence shown here is derived from an EMBL/GenBank/DDBJ whole genome shotgun (WGS) entry which is preliminary data.</text>
</comment>
<dbReference type="AlphaFoldDB" id="A0A2U1CH24"/>
<keyword evidence="1 2" id="KW-0238">DNA-binding</keyword>
<dbReference type="InterPro" id="IPR001647">
    <property type="entry name" value="HTH_TetR"/>
</dbReference>
<dbReference type="InterPro" id="IPR041490">
    <property type="entry name" value="KstR2_TetR_C"/>
</dbReference>